<dbReference type="SUPFAM" id="SSF52833">
    <property type="entry name" value="Thioredoxin-like"/>
    <property type="match status" value="1"/>
</dbReference>
<proteinExistence type="predicted"/>
<dbReference type="AlphaFoldDB" id="F7YVN5"/>
<dbReference type="Gene3D" id="3.40.30.10">
    <property type="entry name" value="Glutaredoxin"/>
    <property type="match status" value="1"/>
</dbReference>
<dbReference type="STRING" id="688269.Theth_1652"/>
<evidence type="ECO:0000313" key="2">
    <source>
        <dbReference type="EMBL" id="AEH51700.1"/>
    </source>
</evidence>
<protein>
    <recommendedName>
        <fullName evidence="1">Thioredoxin domain-containing protein</fullName>
    </recommendedName>
</protein>
<accession>F7YVN5</accession>
<dbReference type="Proteomes" id="UP000006804">
    <property type="component" value="Chromosome"/>
</dbReference>
<dbReference type="EMBL" id="CP002351">
    <property type="protein sequence ID" value="AEH51700.1"/>
    <property type="molecule type" value="Genomic_DNA"/>
</dbReference>
<feature type="domain" description="Thioredoxin" evidence="1">
    <location>
        <begin position="8"/>
        <end position="141"/>
    </location>
</feature>
<evidence type="ECO:0000259" key="1">
    <source>
        <dbReference type="PROSITE" id="PS51352"/>
    </source>
</evidence>
<dbReference type="InterPro" id="IPR036249">
    <property type="entry name" value="Thioredoxin-like_sf"/>
</dbReference>
<dbReference type="Pfam" id="PF13098">
    <property type="entry name" value="Thioredoxin_2"/>
    <property type="match status" value="1"/>
</dbReference>
<dbReference type="KEGG" id="tta:Theth_1652"/>
<dbReference type="RefSeq" id="WP_013932909.1">
    <property type="nucleotide sequence ID" value="NC_015707.1"/>
</dbReference>
<organism evidence="2 3">
    <name type="scientific">Pseudothermotoga thermarum DSM 5069</name>
    <dbReference type="NCBI Taxonomy" id="688269"/>
    <lineage>
        <taxon>Bacteria</taxon>
        <taxon>Thermotogati</taxon>
        <taxon>Thermotogota</taxon>
        <taxon>Thermotogae</taxon>
        <taxon>Thermotogales</taxon>
        <taxon>Thermotogaceae</taxon>
        <taxon>Pseudothermotoga</taxon>
    </lineage>
</organism>
<keyword evidence="3" id="KW-1185">Reference proteome</keyword>
<gene>
    <name evidence="2" type="ORF">Theth_1652</name>
</gene>
<dbReference type="PATRIC" id="fig|688269.3.peg.1699"/>
<evidence type="ECO:0000313" key="3">
    <source>
        <dbReference type="Proteomes" id="UP000006804"/>
    </source>
</evidence>
<dbReference type="PROSITE" id="PS51352">
    <property type="entry name" value="THIOREDOXIN_2"/>
    <property type="match status" value="1"/>
</dbReference>
<dbReference type="InterPro" id="IPR012336">
    <property type="entry name" value="Thioredoxin-like_fold"/>
</dbReference>
<dbReference type="OrthoDB" id="45891at2"/>
<dbReference type="HOGENOM" id="CLU_1239653_0_0_0"/>
<reference evidence="2 3" key="1">
    <citation type="submission" date="2010-11" db="EMBL/GenBank/DDBJ databases">
        <title>The complete genome of Thermotoga thermarum DSM 5069.</title>
        <authorList>
            <consortium name="US DOE Joint Genome Institute (JGI-PGF)"/>
            <person name="Lucas S."/>
            <person name="Copeland A."/>
            <person name="Lapidus A."/>
            <person name="Bruce D."/>
            <person name="Goodwin L."/>
            <person name="Pitluck S."/>
            <person name="Kyrpides N."/>
            <person name="Mavromatis K."/>
            <person name="Ivanova N."/>
            <person name="Zeytun A."/>
            <person name="Brettin T."/>
            <person name="Detter J.C."/>
            <person name="Tapia R."/>
            <person name="Han C."/>
            <person name="Land M."/>
            <person name="Hauser L."/>
            <person name="Markowitz V."/>
            <person name="Cheng J.-F."/>
            <person name="Hugenholtz P."/>
            <person name="Woyke T."/>
            <person name="Wu D."/>
            <person name="Spring S."/>
            <person name="Schroeder M."/>
            <person name="Brambilla E."/>
            <person name="Klenk H.-P."/>
            <person name="Eisen J.A."/>
        </authorList>
    </citation>
    <scope>NUCLEOTIDE SEQUENCE [LARGE SCALE GENOMIC DNA]</scope>
    <source>
        <strain evidence="2 3">DSM 5069</strain>
    </source>
</reference>
<dbReference type="eggNOG" id="COG2143">
    <property type="taxonomic scope" value="Bacteria"/>
</dbReference>
<sequence length="220" mass="25074" precursor="true">MKKVFGVIFVVLSVITFSKTILFDDVDVAANLARIEQKKLAIVFTTATCPYCVKLKNETLKDKTVEQLIKANFVFVEVMYDSSRKTTVFGRQMSYSELFSYFSVRGVPTTWFLDQNAKPIVSLPGYAPAATFAQVLRYVYQEIKEDFQSYSRKKDDFVGEVKLIEVSEEEAQYVLKHDPNAVFVESMPSEVDIFKVHVTKDEVLAKKLSETGVFRVLLAK</sequence>
<dbReference type="InterPro" id="IPR013766">
    <property type="entry name" value="Thioredoxin_domain"/>
</dbReference>
<name>F7YVN5_9THEM</name>